<protein>
    <submittedName>
        <fullName evidence="1">Uncharacterized protein</fullName>
    </submittedName>
</protein>
<proteinExistence type="predicted"/>
<name>A0AAD5WHQ0_PARTN</name>
<organism evidence="1 2">
    <name type="scientific">Parelaphostrongylus tenuis</name>
    <name type="common">Meningeal worm</name>
    <dbReference type="NCBI Taxonomy" id="148309"/>
    <lineage>
        <taxon>Eukaryota</taxon>
        <taxon>Metazoa</taxon>
        <taxon>Ecdysozoa</taxon>
        <taxon>Nematoda</taxon>
        <taxon>Chromadorea</taxon>
        <taxon>Rhabditida</taxon>
        <taxon>Rhabditina</taxon>
        <taxon>Rhabditomorpha</taxon>
        <taxon>Strongyloidea</taxon>
        <taxon>Metastrongylidae</taxon>
        <taxon>Parelaphostrongylus</taxon>
    </lineage>
</organism>
<sequence length="84" mass="9868">MELSRKQKRLLMLHSSKVHFVPARQSKTTHSQKTKAKIEELDGFEILAHPPYSSDMFPIHMFQDICFLMRLMHMRSAQGKKGLR</sequence>
<evidence type="ECO:0000313" key="2">
    <source>
        <dbReference type="Proteomes" id="UP001196413"/>
    </source>
</evidence>
<reference evidence="1" key="1">
    <citation type="submission" date="2021-06" db="EMBL/GenBank/DDBJ databases">
        <title>Parelaphostrongylus tenuis whole genome reference sequence.</title>
        <authorList>
            <person name="Garwood T.J."/>
            <person name="Larsen P.A."/>
            <person name="Fountain-Jones N.M."/>
            <person name="Garbe J.R."/>
            <person name="Macchietto M.G."/>
            <person name="Kania S.A."/>
            <person name="Gerhold R.W."/>
            <person name="Richards J.E."/>
            <person name="Wolf T.M."/>
        </authorList>
    </citation>
    <scope>NUCLEOTIDE SEQUENCE</scope>
    <source>
        <strain evidence="1">MNPRO001-30</strain>
        <tissue evidence="1">Meninges</tissue>
    </source>
</reference>
<evidence type="ECO:0000313" key="1">
    <source>
        <dbReference type="EMBL" id="KAJ1370909.1"/>
    </source>
</evidence>
<comment type="caution">
    <text evidence="1">The sequence shown here is derived from an EMBL/GenBank/DDBJ whole genome shotgun (WGS) entry which is preliminary data.</text>
</comment>
<keyword evidence="2" id="KW-1185">Reference proteome</keyword>
<accession>A0AAD5WHQ0</accession>
<dbReference type="Proteomes" id="UP001196413">
    <property type="component" value="Unassembled WGS sequence"/>
</dbReference>
<gene>
    <name evidence="1" type="ORF">KIN20_032734</name>
</gene>
<dbReference type="AlphaFoldDB" id="A0AAD5WHQ0"/>
<dbReference type="EMBL" id="JAHQIW010006871">
    <property type="protein sequence ID" value="KAJ1370909.1"/>
    <property type="molecule type" value="Genomic_DNA"/>
</dbReference>